<name>A0ABD3H8N0_9MARC</name>
<comment type="caution">
    <text evidence="1">The sequence shown here is derived from an EMBL/GenBank/DDBJ whole genome shotgun (WGS) entry which is preliminary data.</text>
</comment>
<sequence length="79" mass="9030">MSFVGLSVVDSVRPRLIGVDPIPTTFVTEELVFMMRVVPVMEAEEKKALPRFITELADYKAHALPYRKPVARVWVCRIL</sequence>
<dbReference type="Proteomes" id="UP001633002">
    <property type="component" value="Unassembled WGS sequence"/>
</dbReference>
<organism evidence="1 2">
    <name type="scientific">Riccia sorocarpa</name>
    <dbReference type="NCBI Taxonomy" id="122646"/>
    <lineage>
        <taxon>Eukaryota</taxon>
        <taxon>Viridiplantae</taxon>
        <taxon>Streptophyta</taxon>
        <taxon>Embryophyta</taxon>
        <taxon>Marchantiophyta</taxon>
        <taxon>Marchantiopsida</taxon>
        <taxon>Marchantiidae</taxon>
        <taxon>Marchantiales</taxon>
        <taxon>Ricciaceae</taxon>
        <taxon>Riccia</taxon>
    </lineage>
</organism>
<evidence type="ECO:0000313" key="2">
    <source>
        <dbReference type="Proteomes" id="UP001633002"/>
    </source>
</evidence>
<reference evidence="1 2" key="1">
    <citation type="submission" date="2024-09" db="EMBL/GenBank/DDBJ databases">
        <title>Chromosome-scale assembly of Riccia sorocarpa.</title>
        <authorList>
            <person name="Paukszto L."/>
        </authorList>
    </citation>
    <scope>NUCLEOTIDE SEQUENCE [LARGE SCALE GENOMIC DNA]</scope>
    <source>
        <strain evidence="1">LP-2024</strain>
        <tissue evidence="1">Aerial parts of the thallus</tissue>
    </source>
</reference>
<evidence type="ECO:0000313" key="1">
    <source>
        <dbReference type="EMBL" id="KAL3686630.1"/>
    </source>
</evidence>
<accession>A0ABD3H8N0</accession>
<dbReference type="AlphaFoldDB" id="A0ABD3H8N0"/>
<keyword evidence="2" id="KW-1185">Reference proteome</keyword>
<dbReference type="EMBL" id="JBJQOH010000005">
    <property type="protein sequence ID" value="KAL3686630.1"/>
    <property type="molecule type" value="Genomic_DNA"/>
</dbReference>
<proteinExistence type="predicted"/>
<protein>
    <submittedName>
        <fullName evidence="1">Uncharacterized protein</fullName>
    </submittedName>
</protein>
<gene>
    <name evidence="1" type="ORF">R1sor_009204</name>
</gene>